<dbReference type="RefSeq" id="XP_018762267.1">
    <property type="nucleotide sequence ID" value="XM_018903211.1"/>
</dbReference>
<gene>
    <name evidence="2" type="ORF">FVEG_13866</name>
</gene>
<dbReference type="Proteomes" id="UP000009096">
    <property type="component" value="Chromosome 8"/>
</dbReference>
<keyword evidence="3" id="KW-1185">Reference proteome</keyword>
<evidence type="ECO:0000313" key="3">
    <source>
        <dbReference type="Proteomes" id="UP000009096"/>
    </source>
</evidence>
<dbReference type="EMBL" id="DS486009">
    <property type="protein sequence ID" value="KYG13583.1"/>
    <property type="molecule type" value="Genomic_DNA"/>
</dbReference>
<feature type="compositionally biased region" description="Basic and acidic residues" evidence="1">
    <location>
        <begin position="1"/>
        <end position="12"/>
    </location>
</feature>
<evidence type="ECO:0000313" key="2">
    <source>
        <dbReference type="EMBL" id="KYG13583.1"/>
    </source>
</evidence>
<organism evidence="2 3">
    <name type="scientific">Gibberella moniliformis (strain M3125 / FGSC 7600)</name>
    <name type="common">Maize ear and stalk rot fungus</name>
    <name type="synonym">Fusarium verticillioides</name>
    <dbReference type="NCBI Taxonomy" id="334819"/>
    <lineage>
        <taxon>Eukaryota</taxon>
        <taxon>Fungi</taxon>
        <taxon>Dikarya</taxon>
        <taxon>Ascomycota</taxon>
        <taxon>Pezizomycotina</taxon>
        <taxon>Sordariomycetes</taxon>
        <taxon>Hypocreomycetidae</taxon>
        <taxon>Hypocreales</taxon>
        <taxon>Nectriaceae</taxon>
        <taxon>Fusarium</taxon>
        <taxon>Fusarium fujikuroi species complex</taxon>
    </lineage>
</organism>
<sequence>MTAKTEASESAKPKYRRASARKVRTGCKTCK</sequence>
<feature type="region of interest" description="Disordered" evidence="1">
    <location>
        <begin position="1"/>
        <end position="31"/>
    </location>
</feature>
<accession>A0A139YBL4</accession>
<dbReference type="GeneID" id="30071173"/>
<reference evidence="2 3" key="1">
    <citation type="journal article" date="2010" name="Nature">
        <title>Comparative genomics reveals mobile pathogenicity chromosomes in Fusarium.</title>
        <authorList>
            <person name="Ma L.J."/>
            <person name="van der Does H.C."/>
            <person name="Borkovich K.A."/>
            <person name="Coleman J.J."/>
            <person name="Daboussi M.J."/>
            <person name="Di Pietro A."/>
            <person name="Dufresne M."/>
            <person name="Freitag M."/>
            <person name="Grabherr M."/>
            <person name="Henrissat B."/>
            <person name="Houterman P.M."/>
            <person name="Kang S."/>
            <person name="Shim W.B."/>
            <person name="Woloshuk C."/>
            <person name="Xie X."/>
            <person name="Xu J.R."/>
            <person name="Antoniw J."/>
            <person name="Baker S.E."/>
            <person name="Bluhm B.H."/>
            <person name="Breakspear A."/>
            <person name="Brown D.W."/>
            <person name="Butchko R.A."/>
            <person name="Chapman S."/>
            <person name="Coulson R."/>
            <person name="Coutinho P.M."/>
            <person name="Danchin E.G."/>
            <person name="Diener A."/>
            <person name="Gale L.R."/>
            <person name="Gardiner D.M."/>
            <person name="Goff S."/>
            <person name="Hammond-Kosack K.E."/>
            <person name="Hilburn K."/>
            <person name="Hua-Van A."/>
            <person name="Jonkers W."/>
            <person name="Kazan K."/>
            <person name="Kodira C.D."/>
            <person name="Koehrsen M."/>
            <person name="Kumar L."/>
            <person name="Lee Y.H."/>
            <person name="Li L."/>
            <person name="Manners J.M."/>
            <person name="Miranda-Saavedra D."/>
            <person name="Mukherjee M."/>
            <person name="Park G."/>
            <person name="Park J."/>
            <person name="Park S.Y."/>
            <person name="Proctor R.H."/>
            <person name="Regev A."/>
            <person name="Ruiz-Roldan M.C."/>
            <person name="Sain D."/>
            <person name="Sakthikumar S."/>
            <person name="Sykes S."/>
            <person name="Schwartz D.C."/>
            <person name="Turgeon B.G."/>
            <person name="Wapinski I."/>
            <person name="Yoder O."/>
            <person name="Young S."/>
            <person name="Zeng Q."/>
            <person name="Zhou S."/>
            <person name="Galagan J."/>
            <person name="Cuomo C.A."/>
            <person name="Kistler H.C."/>
            <person name="Rep M."/>
        </authorList>
    </citation>
    <scope>NUCLEOTIDE SEQUENCE [LARGE SCALE GENOMIC DNA]</scope>
    <source>
        <strain evidence="3">M3125 / FGSC 7600</strain>
    </source>
</reference>
<dbReference type="KEGG" id="fvr:FVEG_13866"/>
<protein>
    <submittedName>
        <fullName evidence="2">Uncharacterized protein</fullName>
    </submittedName>
</protein>
<proteinExistence type="predicted"/>
<evidence type="ECO:0000256" key="1">
    <source>
        <dbReference type="SAM" id="MobiDB-lite"/>
    </source>
</evidence>
<dbReference type="VEuPathDB" id="FungiDB:FVEG_13866"/>
<dbReference type="AlphaFoldDB" id="A0A139YBL4"/>
<feature type="compositionally biased region" description="Basic residues" evidence="1">
    <location>
        <begin position="13"/>
        <end position="31"/>
    </location>
</feature>
<name>A0A139YBL4_GIBM7</name>